<sequence>MNTIHDFHGLFLILIIQIKHSFKKKKIYFESCYIQTSRNIRWDFHPFIIPYSKDVRTTKHSIVGFI</sequence>
<proteinExistence type="predicted"/>
<accession>A0A059AVB3</accession>
<dbReference type="EMBL" id="KK198760">
    <property type="protein sequence ID" value="KCW57709.1"/>
    <property type="molecule type" value="Genomic_DNA"/>
</dbReference>
<dbReference type="InParanoid" id="A0A059AVB3"/>
<dbReference type="Gramene" id="KCW57709">
    <property type="protein sequence ID" value="KCW57709"/>
    <property type="gene ID" value="EUGRSUZ_H00468"/>
</dbReference>
<organism evidence="1">
    <name type="scientific">Eucalyptus grandis</name>
    <name type="common">Flooded gum</name>
    <dbReference type="NCBI Taxonomy" id="71139"/>
    <lineage>
        <taxon>Eukaryota</taxon>
        <taxon>Viridiplantae</taxon>
        <taxon>Streptophyta</taxon>
        <taxon>Embryophyta</taxon>
        <taxon>Tracheophyta</taxon>
        <taxon>Spermatophyta</taxon>
        <taxon>Magnoliopsida</taxon>
        <taxon>eudicotyledons</taxon>
        <taxon>Gunneridae</taxon>
        <taxon>Pentapetalae</taxon>
        <taxon>rosids</taxon>
        <taxon>malvids</taxon>
        <taxon>Myrtales</taxon>
        <taxon>Myrtaceae</taxon>
        <taxon>Myrtoideae</taxon>
        <taxon>Eucalypteae</taxon>
        <taxon>Eucalyptus</taxon>
    </lineage>
</organism>
<dbReference type="AlphaFoldDB" id="A0A059AVB3"/>
<reference evidence="1" key="1">
    <citation type="submission" date="2013-07" db="EMBL/GenBank/DDBJ databases">
        <title>The genome of Eucalyptus grandis.</title>
        <authorList>
            <person name="Schmutz J."/>
            <person name="Hayes R."/>
            <person name="Myburg A."/>
            <person name="Tuskan G."/>
            <person name="Grattapaglia D."/>
            <person name="Rokhsar D.S."/>
        </authorList>
    </citation>
    <scope>NUCLEOTIDE SEQUENCE</scope>
    <source>
        <tissue evidence="1">Leaf extractions</tissue>
    </source>
</reference>
<protein>
    <submittedName>
        <fullName evidence="1">Uncharacterized protein</fullName>
    </submittedName>
</protein>
<gene>
    <name evidence="1" type="ORF">EUGRSUZ_H00468</name>
</gene>
<evidence type="ECO:0000313" key="1">
    <source>
        <dbReference type="EMBL" id="KCW57709.1"/>
    </source>
</evidence>
<name>A0A059AVB3_EUCGR</name>